<evidence type="ECO:0000313" key="2">
    <source>
        <dbReference type="EMBL" id="KAL3524759.1"/>
    </source>
</evidence>
<protein>
    <submittedName>
        <fullName evidence="2">Uncharacterized protein</fullName>
    </submittedName>
</protein>
<proteinExistence type="predicted"/>
<sequence>MRCSEPKLSELKSPFGSAIMWLDRGPRLHCLYLNISAIPDPQISIEPRVHSQKEEEAQTDTKKRKASSSHDHVERIVHEVNVPKITEFSRRDGVQTPTVLVKSRKDDDDVVEIPNYARKGKKPMESTSYSSNHFIPNWLISIED</sequence>
<name>A0ABD2ZZ64_9GENT</name>
<accession>A0ABD2ZZ64</accession>
<reference evidence="2 3" key="1">
    <citation type="submission" date="2024-11" db="EMBL/GenBank/DDBJ databases">
        <title>A near-complete genome assembly of Cinchona calisaya.</title>
        <authorList>
            <person name="Lian D.C."/>
            <person name="Zhao X.W."/>
            <person name="Wei L."/>
        </authorList>
    </citation>
    <scope>NUCLEOTIDE SEQUENCE [LARGE SCALE GENOMIC DNA]</scope>
    <source>
        <tissue evidence="2">Nenye</tissue>
    </source>
</reference>
<dbReference type="AlphaFoldDB" id="A0ABD2ZZ64"/>
<organism evidence="2 3">
    <name type="scientific">Cinchona calisaya</name>
    <dbReference type="NCBI Taxonomy" id="153742"/>
    <lineage>
        <taxon>Eukaryota</taxon>
        <taxon>Viridiplantae</taxon>
        <taxon>Streptophyta</taxon>
        <taxon>Embryophyta</taxon>
        <taxon>Tracheophyta</taxon>
        <taxon>Spermatophyta</taxon>
        <taxon>Magnoliopsida</taxon>
        <taxon>eudicotyledons</taxon>
        <taxon>Gunneridae</taxon>
        <taxon>Pentapetalae</taxon>
        <taxon>asterids</taxon>
        <taxon>lamiids</taxon>
        <taxon>Gentianales</taxon>
        <taxon>Rubiaceae</taxon>
        <taxon>Cinchonoideae</taxon>
        <taxon>Cinchoneae</taxon>
        <taxon>Cinchona</taxon>
    </lineage>
</organism>
<keyword evidence="3" id="KW-1185">Reference proteome</keyword>
<dbReference type="EMBL" id="JBJUIK010000006">
    <property type="protein sequence ID" value="KAL3524759.1"/>
    <property type="molecule type" value="Genomic_DNA"/>
</dbReference>
<evidence type="ECO:0000313" key="3">
    <source>
        <dbReference type="Proteomes" id="UP001630127"/>
    </source>
</evidence>
<dbReference type="Proteomes" id="UP001630127">
    <property type="component" value="Unassembled WGS sequence"/>
</dbReference>
<gene>
    <name evidence="2" type="ORF">ACH5RR_013131</name>
</gene>
<feature type="region of interest" description="Disordered" evidence="1">
    <location>
        <begin position="44"/>
        <end position="76"/>
    </location>
</feature>
<comment type="caution">
    <text evidence="2">The sequence shown here is derived from an EMBL/GenBank/DDBJ whole genome shotgun (WGS) entry which is preliminary data.</text>
</comment>
<evidence type="ECO:0000256" key="1">
    <source>
        <dbReference type="SAM" id="MobiDB-lite"/>
    </source>
</evidence>
<feature type="compositionally biased region" description="Basic and acidic residues" evidence="1">
    <location>
        <begin position="47"/>
        <end position="61"/>
    </location>
</feature>